<evidence type="ECO:0000313" key="8">
    <source>
        <dbReference type="EMBL" id="PPR00489.1"/>
    </source>
</evidence>
<organism evidence="8 9">
    <name type="scientific">Panaeolus cyanescens</name>
    <dbReference type="NCBI Taxonomy" id="181874"/>
    <lineage>
        <taxon>Eukaryota</taxon>
        <taxon>Fungi</taxon>
        <taxon>Dikarya</taxon>
        <taxon>Basidiomycota</taxon>
        <taxon>Agaricomycotina</taxon>
        <taxon>Agaricomycetes</taxon>
        <taxon>Agaricomycetidae</taxon>
        <taxon>Agaricales</taxon>
        <taxon>Agaricineae</taxon>
        <taxon>Galeropsidaceae</taxon>
        <taxon>Panaeolus</taxon>
    </lineage>
</organism>
<comment type="subunit">
    <text evidence="5">Component of the RIX1 complex.</text>
</comment>
<dbReference type="AlphaFoldDB" id="A0A409YBW5"/>
<name>A0A409YBW5_9AGAR</name>
<protein>
    <recommendedName>
        <fullName evidence="5">Pre-rRNA-processing protein</fullName>
    </recommendedName>
</protein>
<comment type="caution">
    <text evidence="8">The sequence shown here is derived from an EMBL/GenBank/DDBJ whole genome shotgun (WGS) entry which is preliminary data.</text>
</comment>
<evidence type="ECO:0000259" key="7">
    <source>
        <dbReference type="Pfam" id="PF12333"/>
    </source>
</evidence>
<dbReference type="OrthoDB" id="361362at2759"/>
<evidence type="ECO:0000256" key="4">
    <source>
        <dbReference type="ARBA" id="ARBA00023242"/>
    </source>
</evidence>
<dbReference type="InParanoid" id="A0A409YBW5"/>
<comment type="subcellular location">
    <subcellularLocation>
        <location evidence="2 5">Nucleus</location>
    </subcellularLocation>
</comment>
<keyword evidence="9" id="KW-1185">Reference proteome</keyword>
<dbReference type="InterPro" id="IPR024679">
    <property type="entry name" value="Ipi1_N"/>
</dbReference>
<evidence type="ECO:0000313" key="9">
    <source>
        <dbReference type="Proteomes" id="UP000284842"/>
    </source>
</evidence>
<comment type="function">
    <text evidence="1 5">Component of the RIX1 complex required for processing of ITS2 sequences from 35S pre-rRNA.</text>
</comment>
<dbReference type="Proteomes" id="UP000284842">
    <property type="component" value="Unassembled WGS sequence"/>
</dbReference>
<keyword evidence="5" id="KW-0698">rRNA processing</keyword>
<dbReference type="Gene3D" id="1.25.10.10">
    <property type="entry name" value="Leucine-rich Repeat Variant"/>
    <property type="match status" value="1"/>
</dbReference>
<dbReference type="PANTHER" id="PTHR16056">
    <property type="entry name" value="REGULATOR OF MICROTUBULE DYNAMICS PROTEIN"/>
    <property type="match status" value="1"/>
</dbReference>
<dbReference type="STRING" id="181874.A0A409YBW5"/>
<feature type="region of interest" description="Disordered" evidence="6">
    <location>
        <begin position="708"/>
        <end position="727"/>
    </location>
</feature>
<evidence type="ECO:0000256" key="3">
    <source>
        <dbReference type="ARBA" id="ARBA00006427"/>
    </source>
</evidence>
<feature type="compositionally biased region" description="Low complexity" evidence="6">
    <location>
        <begin position="717"/>
        <end position="727"/>
    </location>
</feature>
<proteinExistence type="inferred from homology"/>
<keyword evidence="5" id="KW-0690">Ribosome biogenesis</keyword>
<gene>
    <name evidence="8" type="ORF">CVT24_005549</name>
</gene>
<dbReference type="EMBL" id="NHTK01001309">
    <property type="protein sequence ID" value="PPR00489.1"/>
    <property type="molecule type" value="Genomic_DNA"/>
</dbReference>
<evidence type="ECO:0000256" key="1">
    <source>
        <dbReference type="ARBA" id="ARBA00002355"/>
    </source>
</evidence>
<sequence length="808" mass="90271">MPKSSKKRKEKVADFSKAKLKLGKGKAVPSNAIDTSFKARSIFLPSQSIVVDKDATEPTTKRQLTFGDLVSHLKHYNSGTRKDALLGFRELFESHWDLVAPSLTTLVNAFVKIFADEASRRWFLPTFVFFNTHQDANVRKQLISFLNWLLPRIPPEDLMPHAPLILLFITSAQTHIFPEIRIDAIRYLDIFLECVPDVVVSGWNEVNGGHGARVLEGYLGILNAGTKYGETEGPLRATSTASVVLTTASKLTVLKSLSKFLEIALRFDSRKDTREDTSHPLDAWFLETAFRSPEDFEMFERRLSIPKNSCNHMWQTHFNADAEWGGIYAPDYPLAEWVSEDFWTLGEVVSSIQTLSQTATGVSGNTAFISHLASTLHSTIIETYLDVAPSVFSPGSTATDTENQLALTVAQIIRTLYYPILRSKQNIEPLHFSNLETIVTYMSTYFPETGRSSQLDSTFEEMNLIFCELISLLVHTSASRDQKTTRKRTQRLGGPFERNKLSIQIGRVMTYITRRLYGEASSPSHIAVQINARAYLACLPTIWGFISNDCSKEMIRAVLDHALKTTSKSTCKGLTVEFVGRLALLGLDPRCTCNLGFNQDADIAQKFEAWVLHLPQVLWELGNTNLPLTQVGHSHTAAYCETPLLIVRRWLQTILCVLLRILQSNSKGAQGPPSEMIQSLQSRLIPYFFIDHPTRGAMVGPYKKLPPMETRPTWSESSLTSRPTRPTSSSRVRLLALDVVVSALVYSSGCKGAIGRSARSKGPFMQKEVSAPASSPTEGLIRAVGEAVSGEVEYDYWIHVSRFAQSFK</sequence>
<dbReference type="GO" id="GO:0120330">
    <property type="term" value="C:rixosome complex"/>
    <property type="evidence" value="ECO:0007669"/>
    <property type="project" value="UniProtKB-UniRule"/>
</dbReference>
<keyword evidence="4 5" id="KW-0539">Nucleus</keyword>
<evidence type="ECO:0000256" key="5">
    <source>
        <dbReference type="RuleBase" id="RU368021"/>
    </source>
</evidence>
<dbReference type="InterPro" id="IPR011989">
    <property type="entry name" value="ARM-like"/>
</dbReference>
<dbReference type="Pfam" id="PF12333">
    <property type="entry name" value="Ipi1_N"/>
    <property type="match status" value="1"/>
</dbReference>
<feature type="domain" description="Pre-rRNA-processing protein Ipi1 N-terminal" evidence="7">
    <location>
        <begin position="156"/>
        <end position="261"/>
    </location>
</feature>
<dbReference type="SUPFAM" id="SSF48371">
    <property type="entry name" value="ARM repeat"/>
    <property type="match status" value="1"/>
</dbReference>
<accession>A0A409YBW5</accession>
<evidence type="ECO:0000256" key="2">
    <source>
        <dbReference type="ARBA" id="ARBA00004123"/>
    </source>
</evidence>
<comment type="similarity">
    <text evidence="3 5">Belongs to the IPI1/TEX10 family.</text>
</comment>
<dbReference type="InterPro" id="IPR016024">
    <property type="entry name" value="ARM-type_fold"/>
</dbReference>
<reference evidence="8 9" key="1">
    <citation type="journal article" date="2018" name="Evol. Lett.">
        <title>Horizontal gene cluster transfer increased hallucinogenic mushroom diversity.</title>
        <authorList>
            <person name="Reynolds H.T."/>
            <person name="Vijayakumar V."/>
            <person name="Gluck-Thaler E."/>
            <person name="Korotkin H.B."/>
            <person name="Matheny P.B."/>
            <person name="Slot J.C."/>
        </authorList>
    </citation>
    <scope>NUCLEOTIDE SEQUENCE [LARGE SCALE GENOMIC DNA]</scope>
    <source>
        <strain evidence="8 9">2629</strain>
    </source>
</reference>
<dbReference type="GO" id="GO:0005634">
    <property type="term" value="C:nucleus"/>
    <property type="evidence" value="ECO:0007669"/>
    <property type="project" value="UniProtKB-SubCell"/>
</dbReference>
<evidence type="ECO:0000256" key="6">
    <source>
        <dbReference type="SAM" id="MobiDB-lite"/>
    </source>
</evidence>
<dbReference type="PANTHER" id="PTHR16056:SF2">
    <property type="entry name" value="TESTIS-EXPRESSED PROTEIN 10"/>
    <property type="match status" value="1"/>
</dbReference>
<dbReference type="GO" id="GO:0006364">
    <property type="term" value="P:rRNA processing"/>
    <property type="evidence" value="ECO:0007669"/>
    <property type="project" value="UniProtKB-UniRule"/>
</dbReference>